<evidence type="ECO:0000313" key="1">
    <source>
        <dbReference type="EMBL" id="EEF14486.1"/>
    </source>
</evidence>
<keyword evidence="2" id="KW-1185">Reference proteome</keyword>
<proteinExistence type="predicted"/>
<dbReference type="EMBL" id="ACFU01000006">
    <property type="protein sequence ID" value="EEF14486.1"/>
    <property type="molecule type" value="Genomic_DNA"/>
</dbReference>
<dbReference type="Proteomes" id="UP000003082">
    <property type="component" value="Unassembled WGS sequence"/>
</dbReference>
<gene>
    <name evidence="1" type="ORF">CAMRE0001_1162</name>
</gene>
<organism evidence="1 2">
    <name type="scientific">Campylobacter rectus RM3267</name>
    <dbReference type="NCBI Taxonomy" id="553218"/>
    <lineage>
        <taxon>Bacteria</taxon>
        <taxon>Pseudomonadati</taxon>
        <taxon>Campylobacterota</taxon>
        <taxon>Epsilonproteobacteria</taxon>
        <taxon>Campylobacterales</taxon>
        <taxon>Campylobacteraceae</taxon>
        <taxon>Campylobacter</taxon>
    </lineage>
</organism>
<name>B9D0F8_CAMRE</name>
<sequence>MAFVRYFKNASSRFVKILRKNRTTNLISLAVWARRRWR</sequence>
<comment type="caution">
    <text evidence="1">The sequence shown here is derived from an EMBL/GenBank/DDBJ whole genome shotgun (WGS) entry which is preliminary data.</text>
</comment>
<protein>
    <submittedName>
        <fullName evidence="1">Uncharacterized protein</fullName>
    </submittedName>
</protein>
<dbReference type="AlphaFoldDB" id="B9D0F8"/>
<evidence type="ECO:0000313" key="2">
    <source>
        <dbReference type="Proteomes" id="UP000003082"/>
    </source>
</evidence>
<reference evidence="1 2" key="1">
    <citation type="submission" date="2008-08" db="EMBL/GenBank/DDBJ databases">
        <authorList>
            <person name="Madupu R."/>
            <person name="Durkin A.S."/>
            <person name="Torralba M."/>
            <person name="Methe B."/>
            <person name="Sutton G.G."/>
            <person name="Strausberg R.L."/>
            <person name="Nelson K.E."/>
        </authorList>
    </citation>
    <scope>NUCLEOTIDE SEQUENCE [LARGE SCALE GENOMIC DNA]</scope>
    <source>
        <strain evidence="1 2">RM3267</strain>
    </source>
</reference>
<accession>B9D0F8</accession>